<dbReference type="PANTHER" id="PTHR45772:SF7">
    <property type="entry name" value="AMINO ACID ABC TRANSPORTER ATP-BINDING PROTEIN"/>
    <property type="match status" value="1"/>
</dbReference>
<dbReference type="Pfam" id="PF12399">
    <property type="entry name" value="BCA_ABC_TP_C"/>
    <property type="match status" value="1"/>
</dbReference>
<dbReference type="InterPro" id="IPR051120">
    <property type="entry name" value="ABC_AA/LPS_Transport"/>
</dbReference>
<dbReference type="RefSeq" id="WP_073457449.1">
    <property type="nucleotide sequence ID" value="NZ_FRAP01000009.1"/>
</dbReference>
<dbReference type="GO" id="GO:0015188">
    <property type="term" value="F:L-isoleucine transmembrane transporter activity"/>
    <property type="evidence" value="ECO:0007669"/>
    <property type="project" value="TreeGrafter"/>
</dbReference>
<dbReference type="GO" id="GO:0042941">
    <property type="term" value="P:D-alanine transmembrane transport"/>
    <property type="evidence" value="ECO:0007669"/>
    <property type="project" value="TreeGrafter"/>
</dbReference>
<proteinExistence type="predicted"/>
<dbReference type="Proteomes" id="UP000184363">
    <property type="component" value="Unassembled WGS sequence"/>
</dbReference>
<dbReference type="EMBL" id="FRAP01000009">
    <property type="protein sequence ID" value="SHK64389.1"/>
    <property type="molecule type" value="Genomic_DNA"/>
</dbReference>
<keyword evidence="2" id="KW-0547">Nucleotide-binding</keyword>
<evidence type="ECO:0000256" key="3">
    <source>
        <dbReference type="ARBA" id="ARBA00022840"/>
    </source>
</evidence>
<evidence type="ECO:0000259" key="4">
    <source>
        <dbReference type="PROSITE" id="PS50893"/>
    </source>
</evidence>
<reference evidence="5 6" key="1">
    <citation type="submission" date="2016-11" db="EMBL/GenBank/DDBJ databases">
        <authorList>
            <person name="Jaros S."/>
            <person name="Januszkiewicz K."/>
            <person name="Wedrychowicz H."/>
        </authorList>
    </citation>
    <scope>NUCLEOTIDE SEQUENCE [LARGE SCALE GENOMIC DNA]</scope>
    <source>
        <strain evidence="5 6">DSM 43832</strain>
    </source>
</reference>
<evidence type="ECO:0000313" key="5">
    <source>
        <dbReference type="EMBL" id="SHK64389.1"/>
    </source>
</evidence>
<keyword evidence="6" id="KW-1185">Reference proteome</keyword>
<sequence length="240" mass="25999">MALVAEKVSKRYSGLLALDSVSLELPPGRILALIGPNGAGKSTMFEVLSGMRKADGGKVVLDGTDVTELPPWQRCRLGIARTFQVVRPLAAMTVLDNVKVGAFVRHHDASEAEAVAREALEQVGLADRASQLARSLTLLQRKQLEVARALATQPRYLLLDECFAGLRAAEQDVSMQLVRRLADRGLGLILVEHSMRIVMRLAEEVMVLHHGKKLAQGTPAQIAKNPDVRAAYLGARDVVG</sequence>
<keyword evidence="1" id="KW-0813">Transport</keyword>
<dbReference type="AlphaFoldDB" id="A0A1M6U5F2"/>
<dbReference type="InterPro" id="IPR027417">
    <property type="entry name" value="P-loop_NTPase"/>
</dbReference>
<accession>A0A1M6U5F2</accession>
<evidence type="ECO:0000256" key="2">
    <source>
        <dbReference type="ARBA" id="ARBA00022741"/>
    </source>
</evidence>
<dbReference type="PANTHER" id="PTHR45772">
    <property type="entry name" value="CONSERVED COMPONENT OF ABC TRANSPORTER FOR NATURAL AMINO ACIDS-RELATED"/>
    <property type="match status" value="1"/>
</dbReference>
<dbReference type="GO" id="GO:0005304">
    <property type="term" value="F:L-valine transmembrane transporter activity"/>
    <property type="evidence" value="ECO:0007669"/>
    <property type="project" value="TreeGrafter"/>
</dbReference>
<dbReference type="STRING" id="1848.SAMN05443637_109143"/>
<dbReference type="SMART" id="SM00382">
    <property type="entry name" value="AAA"/>
    <property type="match status" value="1"/>
</dbReference>
<dbReference type="GO" id="GO:0005524">
    <property type="term" value="F:ATP binding"/>
    <property type="evidence" value="ECO:0007669"/>
    <property type="project" value="UniProtKB-KW"/>
</dbReference>
<dbReference type="InterPro" id="IPR003439">
    <property type="entry name" value="ABC_transporter-like_ATP-bd"/>
</dbReference>
<dbReference type="PROSITE" id="PS50893">
    <property type="entry name" value="ABC_TRANSPORTER_2"/>
    <property type="match status" value="1"/>
</dbReference>
<dbReference type="OrthoDB" id="8724465at2"/>
<dbReference type="GO" id="GO:0015192">
    <property type="term" value="F:L-phenylalanine transmembrane transporter activity"/>
    <property type="evidence" value="ECO:0007669"/>
    <property type="project" value="TreeGrafter"/>
</dbReference>
<dbReference type="GO" id="GO:1903805">
    <property type="term" value="P:L-valine import across plasma membrane"/>
    <property type="evidence" value="ECO:0007669"/>
    <property type="project" value="TreeGrafter"/>
</dbReference>
<dbReference type="GO" id="GO:0016887">
    <property type="term" value="F:ATP hydrolysis activity"/>
    <property type="evidence" value="ECO:0007669"/>
    <property type="project" value="InterPro"/>
</dbReference>
<dbReference type="InterPro" id="IPR032823">
    <property type="entry name" value="BCA_ABC_TP_C"/>
</dbReference>
<gene>
    <name evidence="5" type="ORF">SAMN05443637_109143</name>
</gene>
<dbReference type="Pfam" id="PF00005">
    <property type="entry name" value="ABC_tran"/>
    <property type="match status" value="1"/>
</dbReference>
<evidence type="ECO:0000313" key="6">
    <source>
        <dbReference type="Proteomes" id="UP000184363"/>
    </source>
</evidence>
<dbReference type="InterPro" id="IPR003593">
    <property type="entry name" value="AAA+_ATPase"/>
</dbReference>
<dbReference type="Gene3D" id="3.40.50.300">
    <property type="entry name" value="P-loop containing nucleotide triphosphate hydrolases"/>
    <property type="match status" value="1"/>
</dbReference>
<keyword evidence="3 5" id="KW-0067">ATP-binding</keyword>
<feature type="domain" description="ABC transporter" evidence="4">
    <location>
        <begin position="3"/>
        <end position="235"/>
    </location>
</feature>
<protein>
    <submittedName>
        <fullName evidence="5">Amino acid/amide ABC transporter ATP-binding protein 1, HAAT family</fullName>
    </submittedName>
</protein>
<dbReference type="GO" id="GO:0015808">
    <property type="term" value="P:L-alanine transport"/>
    <property type="evidence" value="ECO:0007669"/>
    <property type="project" value="TreeGrafter"/>
</dbReference>
<name>A0A1M6U5F2_PSETH</name>
<dbReference type="GO" id="GO:1903806">
    <property type="term" value="P:L-isoleucine import across plasma membrane"/>
    <property type="evidence" value="ECO:0007669"/>
    <property type="project" value="TreeGrafter"/>
</dbReference>
<dbReference type="SUPFAM" id="SSF52540">
    <property type="entry name" value="P-loop containing nucleoside triphosphate hydrolases"/>
    <property type="match status" value="1"/>
</dbReference>
<dbReference type="GO" id="GO:0005886">
    <property type="term" value="C:plasma membrane"/>
    <property type="evidence" value="ECO:0007669"/>
    <property type="project" value="TreeGrafter"/>
</dbReference>
<organism evidence="5 6">
    <name type="scientific">Pseudonocardia thermophila</name>
    <dbReference type="NCBI Taxonomy" id="1848"/>
    <lineage>
        <taxon>Bacteria</taxon>
        <taxon>Bacillati</taxon>
        <taxon>Actinomycetota</taxon>
        <taxon>Actinomycetes</taxon>
        <taxon>Pseudonocardiales</taxon>
        <taxon>Pseudonocardiaceae</taxon>
        <taxon>Pseudonocardia</taxon>
    </lineage>
</organism>
<evidence type="ECO:0000256" key="1">
    <source>
        <dbReference type="ARBA" id="ARBA00022448"/>
    </source>
</evidence>
<dbReference type="CDD" id="cd03219">
    <property type="entry name" value="ABC_Mj1267_LivG_branched"/>
    <property type="match status" value="1"/>
</dbReference>